<protein>
    <submittedName>
        <fullName evidence="1">Gp189</fullName>
    </submittedName>
</protein>
<dbReference type="GeneID" id="10359220"/>
<name>D9J0Y7_9CAUD</name>
<proteinExistence type="predicted"/>
<dbReference type="KEGG" id="vg:10359220"/>
<evidence type="ECO:0000313" key="2">
    <source>
        <dbReference type="Proteomes" id="UP000000331"/>
    </source>
</evidence>
<evidence type="ECO:0000313" key="1">
    <source>
        <dbReference type="EMBL" id="ADJ53224.1"/>
    </source>
</evidence>
<accession>D9J0Y7</accession>
<organism evidence="1 2">
    <name type="scientific">Brochothrix phage A9</name>
    <dbReference type="NCBI Taxonomy" id="857312"/>
    <lineage>
        <taxon>Viruses</taxon>
        <taxon>Duplodnaviria</taxon>
        <taxon>Heunggongvirae</taxon>
        <taxon>Uroviricota</taxon>
        <taxon>Caudoviricetes</taxon>
        <taxon>Herelleviridae</taxon>
        <taxon>Klumppvirus</taxon>
        <taxon>Klumppvirus A9</taxon>
    </lineage>
</organism>
<dbReference type="RefSeq" id="YP_004301523.1">
    <property type="nucleotide sequence ID" value="NC_015253.1"/>
</dbReference>
<keyword evidence="2" id="KW-1185">Reference proteome</keyword>
<reference evidence="1 2" key="1">
    <citation type="journal article" date="2010" name="J. Bacteriol.">
        <title>Brochothrix thermosphacta bacteriophages feature heterogeneous and highly mosaic genomes and utilize unique prophage insertion sites.</title>
        <authorList>
            <person name="Kilcher S."/>
            <person name="Loessner M.J."/>
            <person name="Klumpp J."/>
        </authorList>
    </citation>
    <scope>NUCLEOTIDE SEQUENCE [LARGE SCALE GENOMIC DNA]</scope>
</reference>
<sequence length="263" mass="29505">MRQVKVFALAKKDAVGTQRVHAGDTVRYVVERPAHHAGETVGCEMVLSETTVVKSATIKAVFEETATHWYVSIDEVSEAQLCRPRVDELTKSIIRQEVRKGIKEERERVEKEALDGMTLKAQARALEDWKKHPRNRLFAVTNSELDELLNALAIKGPSAIKTTLSKVLFEAGRKGDSFNKHDCGWREGADVPLSVLGANTRTYTVTLNGEEGRRNATILIHINPDTLTGVVELEIGPMYHFIETLEFRSDPIERLNEWGGEDE</sequence>
<dbReference type="Proteomes" id="UP000000331">
    <property type="component" value="Segment"/>
</dbReference>
<dbReference type="EMBL" id="HM242243">
    <property type="protein sequence ID" value="ADJ53224.1"/>
    <property type="molecule type" value="Genomic_DNA"/>
</dbReference>